<accession>A0A0A9GH91</accession>
<dbReference type="AlphaFoldDB" id="A0A0A9GH91"/>
<organism evidence="1">
    <name type="scientific">Arundo donax</name>
    <name type="common">Giant reed</name>
    <name type="synonym">Donax arundinaceus</name>
    <dbReference type="NCBI Taxonomy" id="35708"/>
    <lineage>
        <taxon>Eukaryota</taxon>
        <taxon>Viridiplantae</taxon>
        <taxon>Streptophyta</taxon>
        <taxon>Embryophyta</taxon>
        <taxon>Tracheophyta</taxon>
        <taxon>Spermatophyta</taxon>
        <taxon>Magnoliopsida</taxon>
        <taxon>Liliopsida</taxon>
        <taxon>Poales</taxon>
        <taxon>Poaceae</taxon>
        <taxon>PACMAD clade</taxon>
        <taxon>Arundinoideae</taxon>
        <taxon>Arundineae</taxon>
        <taxon>Arundo</taxon>
    </lineage>
</organism>
<protein>
    <submittedName>
        <fullName evidence="1">Uncharacterized protein</fullName>
    </submittedName>
</protein>
<reference evidence="1" key="2">
    <citation type="journal article" date="2015" name="Data Brief">
        <title>Shoot transcriptome of the giant reed, Arundo donax.</title>
        <authorList>
            <person name="Barrero R.A."/>
            <person name="Guerrero F.D."/>
            <person name="Moolhuijzen P."/>
            <person name="Goolsby J.A."/>
            <person name="Tidwell J."/>
            <person name="Bellgard S.E."/>
            <person name="Bellgard M.I."/>
        </authorList>
    </citation>
    <scope>NUCLEOTIDE SEQUENCE</scope>
    <source>
        <tissue evidence="1">Shoot tissue taken approximately 20 cm above the soil surface</tissue>
    </source>
</reference>
<proteinExistence type="predicted"/>
<name>A0A0A9GH91_ARUDO</name>
<dbReference type="EMBL" id="GBRH01175975">
    <property type="protein sequence ID" value="JAE21921.1"/>
    <property type="molecule type" value="Transcribed_RNA"/>
</dbReference>
<reference evidence="1" key="1">
    <citation type="submission" date="2014-09" db="EMBL/GenBank/DDBJ databases">
        <authorList>
            <person name="Magalhaes I.L.F."/>
            <person name="Oliveira U."/>
            <person name="Santos F.R."/>
            <person name="Vidigal T.H.D.A."/>
            <person name="Brescovit A.D."/>
            <person name="Santos A.J."/>
        </authorList>
    </citation>
    <scope>NUCLEOTIDE SEQUENCE</scope>
    <source>
        <tissue evidence="1">Shoot tissue taken approximately 20 cm above the soil surface</tissue>
    </source>
</reference>
<evidence type="ECO:0000313" key="1">
    <source>
        <dbReference type="EMBL" id="JAE21921.1"/>
    </source>
</evidence>
<sequence>MVVDLDHLVVQLIGAVEQSHSKGVCHGEKGLSRELLDEMRGSRHWCFDVCEHAKRCTNSIIDLSP</sequence>